<feature type="transmembrane region" description="Helical" evidence="6">
    <location>
        <begin position="292"/>
        <end position="321"/>
    </location>
</feature>
<feature type="transmembrane region" description="Helical" evidence="6">
    <location>
        <begin position="259"/>
        <end position="280"/>
    </location>
</feature>
<feature type="transmembrane region" description="Helical" evidence="6">
    <location>
        <begin position="219"/>
        <end position="247"/>
    </location>
</feature>
<keyword evidence="5 6" id="KW-0472">Membrane</keyword>
<accession>A0A558RCX5</accession>
<dbReference type="RefSeq" id="WP_145147132.1">
    <property type="nucleotide sequence ID" value="NZ_VNIM01000002.1"/>
</dbReference>
<comment type="caution">
    <text evidence="7">The sequence shown here is derived from an EMBL/GenBank/DDBJ whole genome shotgun (WGS) entry which is preliminary data.</text>
</comment>
<evidence type="ECO:0000256" key="5">
    <source>
        <dbReference type="ARBA" id="ARBA00023136"/>
    </source>
</evidence>
<evidence type="ECO:0000256" key="2">
    <source>
        <dbReference type="ARBA" id="ARBA00009773"/>
    </source>
</evidence>
<evidence type="ECO:0000313" key="8">
    <source>
        <dbReference type="Proteomes" id="UP000318681"/>
    </source>
</evidence>
<dbReference type="AlphaFoldDB" id="A0A558RCX5"/>
<dbReference type="InterPro" id="IPR002549">
    <property type="entry name" value="AI-2E-like"/>
</dbReference>
<feature type="transmembrane region" description="Helical" evidence="6">
    <location>
        <begin position="12"/>
        <end position="31"/>
    </location>
</feature>
<dbReference type="EMBL" id="VNIM01000002">
    <property type="protein sequence ID" value="TVV77335.1"/>
    <property type="molecule type" value="Genomic_DNA"/>
</dbReference>
<dbReference type="PANTHER" id="PTHR21716:SF64">
    <property type="entry name" value="AI-2 TRANSPORT PROTEIN TQSA"/>
    <property type="match status" value="1"/>
</dbReference>
<feature type="transmembrane region" description="Helical" evidence="6">
    <location>
        <begin position="61"/>
        <end position="84"/>
    </location>
</feature>
<protein>
    <submittedName>
        <fullName evidence="7">AI-2E family transporter</fullName>
    </submittedName>
</protein>
<evidence type="ECO:0000256" key="4">
    <source>
        <dbReference type="ARBA" id="ARBA00022989"/>
    </source>
</evidence>
<organism evidence="7 8">
    <name type="scientific">Alterirhizorhabdus solaris</name>
    <dbReference type="NCBI Taxonomy" id="2529389"/>
    <lineage>
        <taxon>Bacteria</taxon>
        <taxon>Pseudomonadati</taxon>
        <taxon>Pseudomonadota</taxon>
        <taxon>Alphaproteobacteria</taxon>
        <taxon>Sphingomonadales</taxon>
        <taxon>Rhizorhabdaceae</taxon>
        <taxon>Alterirhizorhabdus</taxon>
    </lineage>
</organism>
<keyword evidence="8" id="KW-1185">Reference proteome</keyword>
<sequence>MTGTPPADRYRNQLLTLIAFVLAVAALRASYSVTMPILFAGVIVAALWPLKLWLDRWLPSWLSYILTILALLAVLGGFAASVYLSLGQVVSVVGAQWPKFEGLYASMAERASRWGVPINGVADRARVIGFIQMMASSVYSVATYTGFIGLLVILGLPEVPRMQSKMKEELDGSTRGELRATAVKISEQVRRYFGTTLATSVLTGVASALWALVTGLDLALVWGLLNFLLNFIPVIGNIIGIIPPVLYAFVQFGGWGMPLLVFAGFAALQIAISNFVYPILQGRQLALSPLAIIIAMTFWSWVWGIAGALIAVPLTATAVIVCRQFDRSRWIAKLLSA</sequence>
<keyword evidence="4 6" id="KW-1133">Transmembrane helix</keyword>
<dbReference type="Proteomes" id="UP000318681">
    <property type="component" value="Unassembled WGS sequence"/>
</dbReference>
<reference evidence="7 8" key="1">
    <citation type="submission" date="2019-07" db="EMBL/GenBank/DDBJ databases">
        <title>Sphingomonas solaris sp. nov., isolated from a solar panel from Boston, Massachusetts.</title>
        <authorList>
            <person name="Tanner K."/>
            <person name="Pascual J."/>
            <person name="Mancuso C."/>
            <person name="Pereto J."/>
            <person name="Khalil A."/>
            <person name="Vilanova C."/>
        </authorList>
    </citation>
    <scope>NUCLEOTIDE SEQUENCE [LARGE SCALE GENOMIC DNA]</scope>
    <source>
        <strain evidence="7 8">R4DWN</strain>
    </source>
</reference>
<feature type="transmembrane region" description="Helical" evidence="6">
    <location>
        <begin position="37"/>
        <end position="54"/>
    </location>
</feature>
<evidence type="ECO:0000256" key="3">
    <source>
        <dbReference type="ARBA" id="ARBA00022692"/>
    </source>
</evidence>
<dbReference type="GO" id="GO:0055085">
    <property type="term" value="P:transmembrane transport"/>
    <property type="evidence" value="ECO:0007669"/>
    <property type="project" value="TreeGrafter"/>
</dbReference>
<dbReference type="OrthoDB" id="9799225at2"/>
<dbReference type="Pfam" id="PF01594">
    <property type="entry name" value="AI-2E_transport"/>
    <property type="match status" value="1"/>
</dbReference>
<name>A0A558RCX5_9SPHN</name>
<feature type="transmembrane region" description="Helical" evidence="6">
    <location>
        <begin position="192"/>
        <end position="213"/>
    </location>
</feature>
<dbReference type="PANTHER" id="PTHR21716">
    <property type="entry name" value="TRANSMEMBRANE PROTEIN"/>
    <property type="match status" value="1"/>
</dbReference>
<gene>
    <name evidence="7" type="ORF">FOY91_00810</name>
</gene>
<comment type="similarity">
    <text evidence="2">Belongs to the autoinducer-2 exporter (AI-2E) (TC 2.A.86) family.</text>
</comment>
<keyword evidence="3 6" id="KW-0812">Transmembrane</keyword>
<dbReference type="GO" id="GO:0016020">
    <property type="term" value="C:membrane"/>
    <property type="evidence" value="ECO:0007669"/>
    <property type="project" value="UniProtKB-SubCell"/>
</dbReference>
<evidence type="ECO:0000256" key="6">
    <source>
        <dbReference type="SAM" id="Phobius"/>
    </source>
</evidence>
<feature type="transmembrane region" description="Helical" evidence="6">
    <location>
        <begin position="138"/>
        <end position="157"/>
    </location>
</feature>
<comment type="subcellular location">
    <subcellularLocation>
        <location evidence="1">Membrane</location>
        <topology evidence="1">Multi-pass membrane protein</topology>
    </subcellularLocation>
</comment>
<evidence type="ECO:0000313" key="7">
    <source>
        <dbReference type="EMBL" id="TVV77335.1"/>
    </source>
</evidence>
<proteinExistence type="inferred from homology"/>
<evidence type="ECO:0000256" key="1">
    <source>
        <dbReference type="ARBA" id="ARBA00004141"/>
    </source>
</evidence>